<evidence type="ECO:0000256" key="3">
    <source>
        <dbReference type="ARBA" id="ARBA00022679"/>
    </source>
</evidence>
<keyword evidence="13" id="KW-1185">Reference proteome</keyword>
<keyword evidence="4" id="KW-0677">Repeat</keyword>
<dbReference type="SUPFAM" id="SSF52540">
    <property type="entry name" value="P-loop containing nucleoside triphosphate hydrolases"/>
    <property type="match status" value="1"/>
</dbReference>
<dbReference type="InterPro" id="IPR036388">
    <property type="entry name" value="WH-like_DNA-bd_sf"/>
</dbReference>
<evidence type="ECO:0000256" key="8">
    <source>
        <dbReference type="ARBA" id="ARBA00047899"/>
    </source>
</evidence>
<dbReference type="Proteomes" id="UP000242188">
    <property type="component" value="Unassembled WGS sequence"/>
</dbReference>
<dbReference type="Gene3D" id="1.10.10.10">
    <property type="entry name" value="Winged helix-like DNA-binding domain superfamily/Winged helix DNA-binding domain"/>
    <property type="match status" value="1"/>
</dbReference>
<organism evidence="12 13">
    <name type="scientific">Mizuhopecten yessoensis</name>
    <name type="common">Japanese scallop</name>
    <name type="synonym">Patinopecten yessoensis</name>
    <dbReference type="NCBI Taxonomy" id="6573"/>
    <lineage>
        <taxon>Eukaryota</taxon>
        <taxon>Metazoa</taxon>
        <taxon>Spiralia</taxon>
        <taxon>Lophotrochozoa</taxon>
        <taxon>Mollusca</taxon>
        <taxon>Bivalvia</taxon>
        <taxon>Autobranchia</taxon>
        <taxon>Pteriomorphia</taxon>
        <taxon>Pectinida</taxon>
        <taxon>Pectinoidea</taxon>
        <taxon>Pectinidae</taxon>
        <taxon>Mizuhopecten</taxon>
    </lineage>
</organism>
<feature type="domain" description="Death" evidence="10">
    <location>
        <begin position="842"/>
        <end position="912"/>
    </location>
</feature>
<dbReference type="PROSITE" id="PS51424">
    <property type="entry name" value="ROC"/>
    <property type="match status" value="1"/>
</dbReference>
<evidence type="ECO:0000256" key="2">
    <source>
        <dbReference type="ARBA" id="ARBA00012513"/>
    </source>
</evidence>
<name>A0A210QVR5_MIZYE</name>
<dbReference type="PANTHER" id="PTHR47679">
    <property type="entry name" value="PROTEIN TORNADO 1"/>
    <property type="match status" value="1"/>
</dbReference>
<dbReference type="GO" id="GO:0007165">
    <property type="term" value="P:signal transduction"/>
    <property type="evidence" value="ECO:0007669"/>
    <property type="project" value="InterPro"/>
</dbReference>
<protein>
    <recommendedName>
        <fullName evidence="2">non-specific serine/threonine protein kinase</fullName>
        <ecNumber evidence="2">2.7.11.1</ecNumber>
    </recommendedName>
</protein>
<evidence type="ECO:0000259" key="11">
    <source>
        <dbReference type="PROSITE" id="PS51424"/>
    </source>
</evidence>
<evidence type="ECO:0000256" key="1">
    <source>
        <dbReference type="ARBA" id="ARBA00001946"/>
    </source>
</evidence>
<evidence type="ECO:0000313" key="13">
    <source>
        <dbReference type="Proteomes" id="UP000242188"/>
    </source>
</evidence>
<comment type="cofactor">
    <cofactor evidence="1">
        <name>Mg(2+)</name>
        <dbReference type="ChEBI" id="CHEBI:18420"/>
    </cofactor>
</comment>
<gene>
    <name evidence="12" type="ORF">KP79_PYT23234</name>
</gene>
<dbReference type="EMBL" id="NEDP02001667">
    <property type="protein sequence ID" value="OWF52752.1"/>
    <property type="molecule type" value="Genomic_DNA"/>
</dbReference>
<dbReference type="CDD" id="cd01670">
    <property type="entry name" value="Death"/>
    <property type="match status" value="2"/>
</dbReference>
<dbReference type="InterPro" id="IPR032171">
    <property type="entry name" value="COR-A"/>
</dbReference>
<keyword evidence="3" id="KW-0808">Transferase</keyword>
<dbReference type="Pfam" id="PF16095">
    <property type="entry name" value="COR-A"/>
    <property type="match status" value="1"/>
</dbReference>
<feature type="domain" description="Roc" evidence="11">
    <location>
        <begin position="174"/>
        <end position="461"/>
    </location>
</feature>
<dbReference type="SUPFAM" id="SSF48403">
    <property type="entry name" value="Ankyrin repeat"/>
    <property type="match status" value="1"/>
</dbReference>
<evidence type="ECO:0000313" key="12">
    <source>
        <dbReference type="EMBL" id="OWF52752.1"/>
    </source>
</evidence>
<dbReference type="OrthoDB" id="10299578at2759"/>
<dbReference type="STRING" id="6573.A0A210QVR5"/>
<evidence type="ECO:0000256" key="4">
    <source>
        <dbReference type="ARBA" id="ARBA00022737"/>
    </source>
</evidence>
<dbReference type="GO" id="GO:0005524">
    <property type="term" value="F:ATP binding"/>
    <property type="evidence" value="ECO:0007669"/>
    <property type="project" value="UniProtKB-KW"/>
</dbReference>
<dbReference type="InterPro" id="IPR011029">
    <property type="entry name" value="DEATH-like_dom_sf"/>
</dbReference>
<accession>A0A210QVR5</accession>
<dbReference type="SUPFAM" id="SSF47986">
    <property type="entry name" value="DEATH domain"/>
    <property type="match status" value="2"/>
</dbReference>
<comment type="caution">
    <text evidence="12">The sequence shown here is derived from an EMBL/GenBank/DDBJ whole genome shotgun (WGS) entry which is preliminary data.</text>
</comment>
<proteinExistence type="predicted"/>
<keyword evidence="5" id="KW-0547">Nucleotide-binding</keyword>
<dbReference type="InterPro" id="IPR036770">
    <property type="entry name" value="Ankyrin_rpt-contain_sf"/>
</dbReference>
<dbReference type="EC" id="2.7.11.1" evidence="2"/>
<dbReference type="InterPro" id="IPR020859">
    <property type="entry name" value="ROC"/>
</dbReference>
<dbReference type="PANTHER" id="PTHR47679:SF2">
    <property type="entry name" value="C-TERMINAL OF ROC (COR) DOMAIN-CONTAINING PROTEIN"/>
    <property type="match status" value="1"/>
</dbReference>
<dbReference type="Gene3D" id="1.25.40.20">
    <property type="entry name" value="Ankyrin repeat-containing domain"/>
    <property type="match status" value="1"/>
</dbReference>
<keyword evidence="6 12" id="KW-0418">Kinase</keyword>
<dbReference type="GO" id="GO:0016301">
    <property type="term" value="F:kinase activity"/>
    <property type="evidence" value="ECO:0007669"/>
    <property type="project" value="UniProtKB-KW"/>
</dbReference>
<evidence type="ECO:0000256" key="6">
    <source>
        <dbReference type="ARBA" id="ARBA00022777"/>
    </source>
</evidence>
<dbReference type="Gene3D" id="3.40.50.300">
    <property type="entry name" value="P-loop containing nucleotide triphosphate hydrolases"/>
    <property type="match status" value="1"/>
</dbReference>
<evidence type="ECO:0000256" key="7">
    <source>
        <dbReference type="ARBA" id="ARBA00022840"/>
    </source>
</evidence>
<comment type="catalytic activity">
    <reaction evidence="8">
        <text>L-threonyl-[protein] + ATP = O-phospho-L-threonyl-[protein] + ADP + H(+)</text>
        <dbReference type="Rhea" id="RHEA:46608"/>
        <dbReference type="Rhea" id="RHEA-COMP:11060"/>
        <dbReference type="Rhea" id="RHEA-COMP:11605"/>
        <dbReference type="ChEBI" id="CHEBI:15378"/>
        <dbReference type="ChEBI" id="CHEBI:30013"/>
        <dbReference type="ChEBI" id="CHEBI:30616"/>
        <dbReference type="ChEBI" id="CHEBI:61977"/>
        <dbReference type="ChEBI" id="CHEBI:456216"/>
        <dbReference type="EC" id="2.7.11.1"/>
    </reaction>
</comment>
<dbReference type="Pfam" id="PF00531">
    <property type="entry name" value="Death"/>
    <property type="match status" value="1"/>
</dbReference>
<sequence>MDKNDLFRAAQTNDVKLFERCIAEGMDPRTTGDRGETIIHYISMKNSYGLLCHIAAGYNDVVKALVNTADNDRDSPMHWCSFSSTPALRIYEKLLTLSADPLQKDQWEQSCIELAAVRGRTDLVTFMKWREAHPQGLPKDIQGLDNISILQYINTFGSMNSSHALLYEMAMKGKKEKSSHIRIIFLGYQGVGKTTLYYRLTGQKRQVLSTDNLEIFQNRLIIDRVTMKRKLLEEGLELETSLERIRDVVIGSMTTDDVTVDVIDGKPDIRRPVSARIDNRLKPPTAIKRTRSEPDALADLQAEAAVLMSQRPVERFGSCGQKTFVSVFDFGGESMFSNLQHIFLNSNAVILLVFSLHNCFKEEAIFERVCFWLKFIASYSCQMTEVYCPPIILVGTHLDQIETEQKRNLVVSQVNRALFNNPETAKIFQKHVFKFLTVDSTTELENCDSLEVLWAYIIEAAQYQSHWGQLLPGNWIALEREIMRLKVHKKVMTFEGIRVIGENLTVPLDAEEVKAMLEYLHMMRCILCFNMDLPKANMILDPQWMVQAFRKIVTVDKFFDKIHGKNHPLLKAYRQTGKLTMEFIEYVWKGDLDFLEFKNTLLYYLERLELLVKPLPEKGESVVNYYIVPCMLQPADSELIRTLIEAPKTVKTATLVFDFQGQFLPPAVFNKILASCIHRFKVMQASDGSLYLQQGLACFVLNPRWNMVLHCRDALMKVTLFSQSRDNPEFEVEAVPGEGFSIRQILEEIVKATLERNNQDHISYTYYLHNHFQISPGEKLFDITDVMNTPVPSDGLGFDEVDACLSPLNRLDYEVWFLTPVQTPRKEKRNVQEDRKLARCVSPREMSRIAKYVGTCYSLFFTILGLEDNAIDHIRLQYGHFHFRSQVTKMLIVWRNKMKTRATLLEVVKAMEFNELCVDDMLNEILSDSFLIQTATNMTSPDDVDISLKVQRSCPSDQDKWTFAECIGNMYFNAMIELGLKNQCIERAEMDHRNRVLYIIHALLTDWVNSQGSEATILKLYLALEECQGDCLDFADGINQNRSEQNIVVELDTSDGFFLTS</sequence>
<dbReference type="InterPro" id="IPR027417">
    <property type="entry name" value="P-loop_NTPase"/>
</dbReference>
<reference evidence="12 13" key="1">
    <citation type="journal article" date="2017" name="Nat. Ecol. Evol.">
        <title>Scallop genome provides insights into evolution of bilaterian karyotype and development.</title>
        <authorList>
            <person name="Wang S."/>
            <person name="Zhang J."/>
            <person name="Jiao W."/>
            <person name="Li J."/>
            <person name="Xun X."/>
            <person name="Sun Y."/>
            <person name="Guo X."/>
            <person name="Huan P."/>
            <person name="Dong B."/>
            <person name="Zhang L."/>
            <person name="Hu X."/>
            <person name="Sun X."/>
            <person name="Wang J."/>
            <person name="Zhao C."/>
            <person name="Wang Y."/>
            <person name="Wang D."/>
            <person name="Huang X."/>
            <person name="Wang R."/>
            <person name="Lv J."/>
            <person name="Li Y."/>
            <person name="Zhang Z."/>
            <person name="Liu B."/>
            <person name="Lu W."/>
            <person name="Hui Y."/>
            <person name="Liang J."/>
            <person name="Zhou Z."/>
            <person name="Hou R."/>
            <person name="Li X."/>
            <person name="Liu Y."/>
            <person name="Li H."/>
            <person name="Ning X."/>
            <person name="Lin Y."/>
            <person name="Zhao L."/>
            <person name="Xing Q."/>
            <person name="Dou J."/>
            <person name="Li Y."/>
            <person name="Mao J."/>
            <person name="Guo H."/>
            <person name="Dou H."/>
            <person name="Li T."/>
            <person name="Mu C."/>
            <person name="Jiang W."/>
            <person name="Fu Q."/>
            <person name="Fu X."/>
            <person name="Miao Y."/>
            <person name="Liu J."/>
            <person name="Yu Q."/>
            <person name="Li R."/>
            <person name="Liao H."/>
            <person name="Li X."/>
            <person name="Kong Y."/>
            <person name="Jiang Z."/>
            <person name="Chourrout D."/>
            <person name="Li R."/>
            <person name="Bao Z."/>
        </authorList>
    </citation>
    <scope>NUCLEOTIDE SEQUENCE [LARGE SCALE GENOMIC DNA]</scope>
    <source>
        <strain evidence="12 13">PY_sf001</strain>
    </source>
</reference>
<dbReference type="Gene3D" id="1.10.533.10">
    <property type="entry name" value="Death Domain, Fas"/>
    <property type="match status" value="2"/>
</dbReference>
<evidence type="ECO:0000259" key="10">
    <source>
        <dbReference type="PROSITE" id="PS50017"/>
    </source>
</evidence>
<evidence type="ECO:0000256" key="9">
    <source>
        <dbReference type="ARBA" id="ARBA00048679"/>
    </source>
</evidence>
<keyword evidence="7" id="KW-0067">ATP-binding</keyword>
<dbReference type="AlphaFoldDB" id="A0A210QVR5"/>
<feature type="domain" description="Death" evidence="10">
    <location>
        <begin position="977"/>
        <end position="1026"/>
    </location>
</feature>
<evidence type="ECO:0000256" key="5">
    <source>
        <dbReference type="ARBA" id="ARBA00022741"/>
    </source>
</evidence>
<dbReference type="PROSITE" id="PS50017">
    <property type="entry name" value="DEATH_DOMAIN"/>
    <property type="match status" value="2"/>
</dbReference>
<comment type="catalytic activity">
    <reaction evidence="9">
        <text>L-seryl-[protein] + ATP = O-phospho-L-seryl-[protein] + ADP + H(+)</text>
        <dbReference type="Rhea" id="RHEA:17989"/>
        <dbReference type="Rhea" id="RHEA-COMP:9863"/>
        <dbReference type="Rhea" id="RHEA-COMP:11604"/>
        <dbReference type="ChEBI" id="CHEBI:15378"/>
        <dbReference type="ChEBI" id="CHEBI:29999"/>
        <dbReference type="ChEBI" id="CHEBI:30616"/>
        <dbReference type="ChEBI" id="CHEBI:83421"/>
        <dbReference type="ChEBI" id="CHEBI:456216"/>
        <dbReference type="EC" id="2.7.11.1"/>
    </reaction>
</comment>
<dbReference type="InterPro" id="IPR000488">
    <property type="entry name" value="Death_dom"/>
</dbReference>